<feature type="region of interest" description="Disordered" evidence="1">
    <location>
        <begin position="1"/>
        <end position="37"/>
    </location>
</feature>
<feature type="compositionally biased region" description="Basic and acidic residues" evidence="1">
    <location>
        <begin position="24"/>
        <end position="37"/>
    </location>
</feature>
<keyword evidence="3" id="KW-1185">Reference proteome</keyword>
<evidence type="ECO:0000313" key="2">
    <source>
        <dbReference type="EMBL" id="KAF8397197.1"/>
    </source>
</evidence>
<name>A0A834YZK0_TETSI</name>
<gene>
    <name evidence="2" type="ORF">HHK36_016104</name>
</gene>
<organism evidence="2 3">
    <name type="scientific">Tetracentron sinense</name>
    <name type="common">Spur-leaf</name>
    <dbReference type="NCBI Taxonomy" id="13715"/>
    <lineage>
        <taxon>Eukaryota</taxon>
        <taxon>Viridiplantae</taxon>
        <taxon>Streptophyta</taxon>
        <taxon>Embryophyta</taxon>
        <taxon>Tracheophyta</taxon>
        <taxon>Spermatophyta</taxon>
        <taxon>Magnoliopsida</taxon>
        <taxon>Trochodendrales</taxon>
        <taxon>Trochodendraceae</taxon>
        <taxon>Tetracentron</taxon>
    </lineage>
</organism>
<comment type="caution">
    <text evidence="2">The sequence shown here is derived from an EMBL/GenBank/DDBJ whole genome shotgun (WGS) entry which is preliminary data.</text>
</comment>
<dbReference type="EMBL" id="JABCRI010000011">
    <property type="protein sequence ID" value="KAF8397197.1"/>
    <property type="molecule type" value="Genomic_DNA"/>
</dbReference>
<sequence>MDSSSSAVTTLSTSKTCPSGGSKVKLEPEDGEGESRTTIEAAIPIITVKAEAKEEPMDVGVYSEHYFPISSVEEMFNVDELLGTVDTDGLCGSGLRQEWNYDSGQLGLPGEEQLQCGRPSDLSYQLQNPDAKLLGSLYHMDQAPSGMDYSYDFFEAGQAGGEYNFELDEQGLLEMGFPYLGFK</sequence>
<feature type="compositionally biased region" description="Low complexity" evidence="1">
    <location>
        <begin position="1"/>
        <end position="16"/>
    </location>
</feature>
<evidence type="ECO:0000313" key="3">
    <source>
        <dbReference type="Proteomes" id="UP000655225"/>
    </source>
</evidence>
<dbReference type="OrthoDB" id="550883at2759"/>
<protein>
    <submittedName>
        <fullName evidence="2">Uncharacterized protein</fullName>
    </submittedName>
</protein>
<proteinExistence type="predicted"/>
<evidence type="ECO:0000256" key="1">
    <source>
        <dbReference type="SAM" id="MobiDB-lite"/>
    </source>
</evidence>
<dbReference type="Proteomes" id="UP000655225">
    <property type="component" value="Unassembled WGS sequence"/>
</dbReference>
<accession>A0A834YZK0</accession>
<dbReference type="AlphaFoldDB" id="A0A834YZK0"/>
<reference evidence="2 3" key="1">
    <citation type="submission" date="2020-04" db="EMBL/GenBank/DDBJ databases">
        <title>Plant Genome Project.</title>
        <authorList>
            <person name="Zhang R.-G."/>
        </authorList>
    </citation>
    <scope>NUCLEOTIDE SEQUENCE [LARGE SCALE GENOMIC DNA]</scope>
    <source>
        <strain evidence="2">YNK0</strain>
        <tissue evidence="2">Leaf</tissue>
    </source>
</reference>